<comment type="caution">
    <text evidence="4">The sequence shown here is derived from an EMBL/GenBank/DDBJ whole genome shotgun (WGS) entry which is preliminary data.</text>
</comment>
<dbReference type="InterPro" id="IPR027417">
    <property type="entry name" value="P-loop_NTPase"/>
</dbReference>
<dbReference type="GO" id="GO:0016887">
    <property type="term" value="F:ATP hydrolysis activity"/>
    <property type="evidence" value="ECO:0007669"/>
    <property type="project" value="InterPro"/>
</dbReference>
<evidence type="ECO:0000313" key="5">
    <source>
        <dbReference type="Proteomes" id="UP000316562"/>
    </source>
</evidence>
<dbReference type="InterPro" id="IPR017871">
    <property type="entry name" value="ABC_transporter-like_CS"/>
</dbReference>
<evidence type="ECO:0000256" key="2">
    <source>
        <dbReference type="ARBA" id="ARBA00022840"/>
    </source>
</evidence>
<protein>
    <submittedName>
        <fullName evidence="4">ATP-binding cassette domain-containing protein</fullName>
    </submittedName>
</protein>
<dbReference type="EMBL" id="SGBC01000002">
    <property type="protein sequence ID" value="RZD16502.1"/>
    <property type="molecule type" value="Genomic_DNA"/>
</dbReference>
<keyword evidence="1" id="KW-0547">Nucleotide-binding</keyword>
<reference evidence="4 5" key="1">
    <citation type="journal article" date="2019" name="ISME J.">
        <title>Insights into ecological role of a new deltaproteobacterial order Candidatus Acidulodesulfobacterales by metagenomics and metatranscriptomics.</title>
        <authorList>
            <person name="Tan S."/>
            <person name="Liu J."/>
            <person name="Fang Y."/>
            <person name="Hedlund B.P."/>
            <person name="Lian Z.H."/>
            <person name="Huang L.Y."/>
            <person name="Li J.T."/>
            <person name="Huang L.N."/>
            <person name="Li W.J."/>
            <person name="Jiang H.C."/>
            <person name="Dong H.L."/>
            <person name="Shu W.S."/>
        </authorList>
    </citation>
    <scope>NUCLEOTIDE SEQUENCE [LARGE SCALE GENOMIC DNA]</scope>
    <source>
        <strain evidence="4">AP2</strain>
    </source>
</reference>
<dbReference type="Gene3D" id="3.40.50.300">
    <property type="entry name" value="P-loop containing nucleotide triphosphate hydrolases"/>
    <property type="match status" value="1"/>
</dbReference>
<sequence>MTKDNTAIKVEKIIKNYKDIIAVNDISFEVKRGEFFAFLGPNGAGKTTTIKILCTLIRQSSGNAFINGYDNIKEKQNVRKSIGLVFQDPTLDNDLTVYENLMFHAELYGMEKNLAKERIDYLLNFIELYNFKNKLVKFLSGGMKRRLEVGRGLLHSPAVLFLDEPTVGLDIQTRINMWNFIDKLRDKEKITVFLTTHYIEEAENCDRIAIINEGKIVAIDSPSNLKNLIKHEDGGIPTLSDVFIYMVGKEIRNEAGTSTDRMREFSKIIKK</sequence>
<gene>
    <name evidence="4" type="ORF">EVJ46_05655</name>
</gene>
<evidence type="ECO:0000256" key="1">
    <source>
        <dbReference type="ARBA" id="ARBA00022741"/>
    </source>
</evidence>
<dbReference type="PROSITE" id="PS50893">
    <property type="entry name" value="ABC_TRANSPORTER_2"/>
    <property type="match status" value="1"/>
</dbReference>
<dbReference type="PANTHER" id="PTHR43582">
    <property type="entry name" value="LINEARMYCIN RESISTANCE ATP-BINDING PROTEIN LNRL"/>
    <property type="match status" value="1"/>
</dbReference>
<keyword evidence="2 4" id="KW-0067">ATP-binding</keyword>
<name>A0A519BGX6_ACIG2</name>
<dbReference type="PROSITE" id="PS00211">
    <property type="entry name" value="ABC_TRANSPORTER_1"/>
    <property type="match status" value="1"/>
</dbReference>
<dbReference type="SMART" id="SM00382">
    <property type="entry name" value="AAA"/>
    <property type="match status" value="1"/>
</dbReference>
<dbReference type="PANTHER" id="PTHR43582:SF4">
    <property type="entry name" value="ANTIBIOTIC RESISTANCE ABC TRANSPORTER ATP-BINDING PROTEIN"/>
    <property type="match status" value="1"/>
</dbReference>
<organism evidence="4 5">
    <name type="scientific">Acididesulfobacter guangdongensis</name>
    <dbReference type="NCBI Taxonomy" id="2597225"/>
    <lineage>
        <taxon>Bacteria</taxon>
        <taxon>Deltaproteobacteria</taxon>
        <taxon>Candidatus Acidulodesulfobacterales</taxon>
        <taxon>Candidatus Acididesulfobacter</taxon>
    </lineage>
</organism>
<dbReference type="Proteomes" id="UP000316562">
    <property type="component" value="Unassembled WGS sequence"/>
</dbReference>
<dbReference type="AlphaFoldDB" id="A0A519BGX6"/>
<proteinExistence type="predicted"/>
<dbReference type="GO" id="GO:0005524">
    <property type="term" value="F:ATP binding"/>
    <property type="evidence" value="ECO:0007669"/>
    <property type="project" value="UniProtKB-KW"/>
</dbReference>
<accession>A0A519BGX6</accession>
<dbReference type="SUPFAM" id="SSF52540">
    <property type="entry name" value="P-loop containing nucleoside triphosphate hydrolases"/>
    <property type="match status" value="1"/>
</dbReference>
<feature type="domain" description="ABC transporter" evidence="3">
    <location>
        <begin position="8"/>
        <end position="238"/>
    </location>
</feature>
<dbReference type="InterPro" id="IPR003439">
    <property type="entry name" value="ABC_transporter-like_ATP-bd"/>
</dbReference>
<dbReference type="Pfam" id="PF00005">
    <property type="entry name" value="ABC_tran"/>
    <property type="match status" value="1"/>
</dbReference>
<evidence type="ECO:0000313" key="4">
    <source>
        <dbReference type="EMBL" id="RZD16502.1"/>
    </source>
</evidence>
<dbReference type="InterPro" id="IPR003593">
    <property type="entry name" value="AAA+_ATPase"/>
</dbReference>
<evidence type="ECO:0000259" key="3">
    <source>
        <dbReference type="PROSITE" id="PS50893"/>
    </source>
</evidence>